<feature type="coiled-coil region" evidence="1">
    <location>
        <begin position="60"/>
        <end position="94"/>
    </location>
</feature>
<keyword evidence="3" id="KW-1185">Reference proteome</keyword>
<accession>A0ABR1EUP2</accession>
<evidence type="ECO:0000256" key="1">
    <source>
        <dbReference type="SAM" id="Coils"/>
    </source>
</evidence>
<keyword evidence="1" id="KW-0175">Coiled coil</keyword>
<sequence>MQSTTSSTFQNPVSIWNSYRRAVTRTESNKNSASLNRYRIPNSSAPPTIQVGDVSASIANDKQTNSMTENELAMERLKAEVRKLRRLVKKKDLVIDMLLERIVKLRRLQRISEDSLTSGEDNNSTLNATTAAVDPALSFETSSVSSLSSTSAVTCPIYPHSSDGRALSFTAVLPSQADMMSHTFVLRKEAKRRNRWLNKRGLTTGTSRVALLDANCKSFEALSETFVVPVSNQQQNNDTEQETEVRHVVIATSLNDKRTIARRVSEVPHTFASNGELSVIESFSSKSEENDPKWKPPLPPSLCLRVNRPEVIRRIESRQAAITAASALRHLVAEEKMAAARAVIQGKCSYERASNSLSIDPTLIRAFPNADIANLTKRRLQTTNTYKAEVSEERNRVDIAASKVIAHSFSESTRLAVLEGRASLRR</sequence>
<dbReference type="EMBL" id="JAVFWL010000006">
    <property type="protein sequence ID" value="KAK6765556.1"/>
    <property type="molecule type" value="Genomic_DNA"/>
</dbReference>
<protein>
    <submittedName>
        <fullName evidence="2">Uncharacterized protein</fullName>
    </submittedName>
</protein>
<organism evidence="2 3">
    <name type="scientific">Necator americanus</name>
    <name type="common">Human hookworm</name>
    <dbReference type="NCBI Taxonomy" id="51031"/>
    <lineage>
        <taxon>Eukaryota</taxon>
        <taxon>Metazoa</taxon>
        <taxon>Ecdysozoa</taxon>
        <taxon>Nematoda</taxon>
        <taxon>Chromadorea</taxon>
        <taxon>Rhabditida</taxon>
        <taxon>Rhabditina</taxon>
        <taxon>Rhabditomorpha</taxon>
        <taxon>Strongyloidea</taxon>
        <taxon>Ancylostomatidae</taxon>
        <taxon>Bunostominae</taxon>
        <taxon>Necator</taxon>
    </lineage>
</organism>
<comment type="caution">
    <text evidence="2">The sequence shown here is derived from an EMBL/GenBank/DDBJ whole genome shotgun (WGS) entry which is preliminary data.</text>
</comment>
<gene>
    <name evidence="2" type="primary">Necator_chrX.g25624</name>
    <name evidence="2" type="ORF">RB195_025458</name>
</gene>
<reference evidence="2 3" key="1">
    <citation type="submission" date="2023-08" db="EMBL/GenBank/DDBJ databases">
        <title>A Necator americanus chromosomal reference genome.</title>
        <authorList>
            <person name="Ilik V."/>
            <person name="Petrzelkova K.J."/>
            <person name="Pardy F."/>
            <person name="Fuh T."/>
            <person name="Niatou-Singa F.S."/>
            <person name="Gouil Q."/>
            <person name="Baker L."/>
            <person name="Ritchie M.E."/>
            <person name="Jex A.R."/>
            <person name="Gazzola D."/>
            <person name="Li H."/>
            <person name="Toshio Fujiwara R."/>
            <person name="Zhan B."/>
            <person name="Aroian R.V."/>
            <person name="Pafco B."/>
            <person name="Schwarz E.M."/>
        </authorList>
    </citation>
    <scope>NUCLEOTIDE SEQUENCE [LARGE SCALE GENOMIC DNA]</scope>
    <source>
        <strain evidence="2 3">Aroian</strain>
        <tissue evidence="2">Whole animal</tissue>
    </source>
</reference>
<evidence type="ECO:0000313" key="3">
    <source>
        <dbReference type="Proteomes" id="UP001303046"/>
    </source>
</evidence>
<name>A0ABR1EUP2_NECAM</name>
<evidence type="ECO:0000313" key="2">
    <source>
        <dbReference type="EMBL" id="KAK6765556.1"/>
    </source>
</evidence>
<proteinExistence type="predicted"/>
<dbReference type="Proteomes" id="UP001303046">
    <property type="component" value="Unassembled WGS sequence"/>
</dbReference>